<dbReference type="InterPro" id="IPR002213">
    <property type="entry name" value="UDP_glucos_trans"/>
</dbReference>
<accession>A0A7J7NWU0</accession>
<evidence type="ECO:0000256" key="2">
    <source>
        <dbReference type="ARBA" id="ARBA00022679"/>
    </source>
</evidence>
<dbReference type="Pfam" id="PF00201">
    <property type="entry name" value="UDPGT"/>
    <property type="match status" value="1"/>
</dbReference>
<dbReference type="Proteomes" id="UP000541444">
    <property type="component" value="Unassembled WGS sequence"/>
</dbReference>
<evidence type="ECO:0008006" key="6">
    <source>
        <dbReference type="Google" id="ProtNLM"/>
    </source>
</evidence>
<keyword evidence="5" id="KW-1185">Reference proteome</keyword>
<comment type="similarity">
    <text evidence="1">Belongs to the UDP-glycosyltransferase family.</text>
</comment>
<name>A0A7J7NWU0_9MAGN</name>
<dbReference type="AlphaFoldDB" id="A0A7J7NWU0"/>
<keyword evidence="2" id="KW-0808">Transferase</keyword>
<gene>
    <name evidence="4" type="ORF">GIB67_009509</name>
</gene>
<dbReference type="EMBL" id="JACGCM010000497">
    <property type="protein sequence ID" value="KAF6171368.1"/>
    <property type="molecule type" value="Genomic_DNA"/>
</dbReference>
<dbReference type="PANTHER" id="PTHR11926">
    <property type="entry name" value="GLUCOSYL/GLUCURONOSYL TRANSFERASES"/>
    <property type="match status" value="1"/>
</dbReference>
<sequence length="483" mass="54042">MIRVKTRTATNRGEERESERSISMGKPHALVIPFPVQGHVIPLMTLSHSLVQHGFEITFVCTEFTYKQILSSQPKEVSSNQSQIRLISMPDGMEPGEDRNHLGKLCESITSTMPAYLEELIRKMNRSFPDDSNNKITCVIADENMGWAVRVAKKMGIPQVSFWPAAAGLRALLLHIPQLIEDGVIDAKGAPKNHQMIKLSPSMPAMNTAHFGWHCIGDLPTQQALFHYLYTNTQAAKEADWLLSNSFYDIEPSAFKLTPKLLPIGPLLGTNLSGEITGNFWSEDSSCVEWLDKQAPCSVIYIAFGSITVFNQHQFHELAIGIELIGQPFLWVVKPDLTDSSAATYPDGFQERIATRGKIVSWAPQQKVLAHPSVSLFITHCGWNSTMEGLSMGVPFLCWPYFADQFLNQSYISDIWKVGLQLNVGDDGIISSAEIYKKFKDLIGDETIRTRALEMKEKTNRNLTTEGSSLKNFNDFLQAMKGR</sequence>
<dbReference type="SUPFAM" id="SSF53756">
    <property type="entry name" value="UDP-Glycosyltransferase/glycogen phosphorylase"/>
    <property type="match status" value="1"/>
</dbReference>
<dbReference type="FunFam" id="3.40.50.2000:FF:000061">
    <property type="entry name" value="UDP-glycosyltransferase 83A1"/>
    <property type="match status" value="1"/>
</dbReference>
<evidence type="ECO:0000313" key="4">
    <source>
        <dbReference type="EMBL" id="KAF6171368.1"/>
    </source>
</evidence>
<comment type="caution">
    <text evidence="4">The sequence shown here is derived from an EMBL/GenBank/DDBJ whole genome shotgun (WGS) entry which is preliminary data.</text>
</comment>
<feature type="region of interest" description="Disordered" evidence="3">
    <location>
        <begin position="1"/>
        <end position="24"/>
    </location>
</feature>
<evidence type="ECO:0000313" key="5">
    <source>
        <dbReference type="Proteomes" id="UP000541444"/>
    </source>
</evidence>
<dbReference type="GO" id="GO:0080043">
    <property type="term" value="F:quercetin 3-O-glucosyltransferase activity"/>
    <property type="evidence" value="ECO:0007669"/>
    <property type="project" value="TreeGrafter"/>
</dbReference>
<dbReference type="OrthoDB" id="5835829at2759"/>
<dbReference type="CDD" id="cd03784">
    <property type="entry name" value="GT1_Gtf-like"/>
    <property type="match status" value="1"/>
</dbReference>
<dbReference type="Gene3D" id="3.40.50.2000">
    <property type="entry name" value="Glycogen Phosphorylase B"/>
    <property type="match status" value="2"/>
</dbReference>
<dbReference type="FunFam" id="3.40.50.2000:FF:000108">
    <property type="entry name" value="UDP-glycosyltransferase 83A1"/>
    <property type="match status" value="1"/>
</dbReference>
<evidence type="ECO:0000256" key="3">
    <source>
        <dbReference type="SAM" id="MobiDB-lite"/>
    </source>
</evidence>
<dbReference type="GO" id="GO:0080044">
    <property type="term" value="F:quercetin 7-O-glucosyltransferase activity"/>
    <property type="evidence" value="ECO:0007669"/>
    <property type="project" value="TreeGrafter"/>
</dbReference>
<reference evidence="4 5" key="1">
    <citation type="journal article" date="2020" name="IScience">
        <title>Genome Sequencing of the Endangered Kingdonia uniflora (Circaeasteraceae, Ranunculales) Reveals Potential Mechanisms of Evolutionary Specialization.</title>
        <authorList>
            <person name="Sun Y."/>
            <person name="Deng T."/>
            <person name="Zhang A."/>
            <person name="Moore M.J."/>
            <person name="Landis J.B."/>
            <person name="Lin N."/>
            <person name="Zhang H."/>
            <person name="Zhang X."/>
            <person name="Huang J."/>
            <person name="Zhang X."/>
            <person name="Sun H."/>
            <person name="Wang H."/>
        </authorList>
    </citation>
    <scope>NUCLEOTIDE SEQUENCE [LARGE SCALE GENOMIC DNA]</scope>
    <source>
        <strain evidence="4">TB1705</strain>
        <tissue evidence="4">Leaf</tissue>
    </source>
</reference>
<proteinExistence type="inferred from homology"/>
<dbReference type="PANTHER" id="PTHR11926:SF1412">
    <property type="entry name" value="UDP-GLYCOSYLTRANSFERASE 83A1-LIKE"/>
    <property type="match status" value="1"/>
</dbReference>
<evidence type="ECO:0000256" key="1">
    <source>
        <dbReference type="ARBA" id="ARBA00009995"/>
    </source>
</evidence>
<protein>
    <recommendedName>
        <fullName evidence="6">Glycosyltransferase</fullName>
    </recommendedName>
</protein>
<organism evidence="4 5">
    <name type="scientific">Kingdonia uniflora</name>
    <dbReference type="NCBI Taxonomy" id="39325"/>
    <lineage>
        <taxon>Eukaryota</taxon>
        <taxon>Viridiplantae</taxon>
        <taxon>Streptophyta</taxon>
        <taxon>Embryophyta</taxon>
        <taxon>Tracheophyta</taxon>
        <taxon>Spermatophyta</taxon>
        <taxon>Magnoliopsida</taxon>
        <taxon>Ranunculales</taxon>
        <taxon>Circaeasteraceae</taxon>
        <taxon>Kingdonia</taxon>
    </lineage>
</organism>